<dbReference type="SUPFAM" id="SSF50475">
    <property type="entry name" value="FMN-binding split barrel"/>
    <property type="match status" value="1"/>
</dbReference>
<gene>
    <name evidence="2" type="ORF">RHODO2019_17430</name>
</gene>
<name>A0ABY6NZP2_9NOCA</name>
<dbReference type="Proteomes" id="UP001164965">
    <property type="component" value="Chromosome"/>
</dbReference>
<sequence length="129" mass="13397">MTTGRPDLETLAAAQYVLLTTTRRSGTPVPTAVWAAREGAELLVWTVTGSGKVKRIRHTPAVTVGVCDRRGTPLGDGAAATARLLEGADAERARTAIAGKYGVLGRLTMLGSRLRRGSAGTVGIALTLD</sequence>
<evidence type="ECO:0000313" key="3">
    <source>
        <dbReference type="Proteomes" id="UP001164965"/>
    </source>
</evidence>
<accession>A0ABY6NZP2</accession>
<evidence type="ECO:0000313" key="2">
    <source>
        <dbReference type="EMBL" id="UZJ24855.1"/>
    </source>
</evidence>
<organism evidence="2 3">
    <name type="scientific">Rhodococcus antarcticus</name>
    <dbReference type="NCBI Taxonomy" id="2987751"/>
    <lineage>
        <taxon>Bacteria</taxon>
        <taxon>Bacillati</taxon>
        <taxon>Actinomycetota</taxon>
        <taxon>Actinomycetes</taxon>
        <taxon>Mycobacteriales</taxon>
        <taxon>Nocardiaceae</taxon>
        <taxon>Rhodococcus</taxon>
    </lineage>
</organism>
<evidence type="ECO:0000256" key="1">
    <source>
        <dbReference type="ARBA" id="ARBA00023002"/>
    </source>
</evidence>
<dbReference type="PANTHER" id="PTHR35176">
    <property type="entry name" value="HEME OXYGENASE HI_0854-RELATED"/>
    <property type="match status" value="1"/>
</dbReference>
<dbReference type="InterPro" id="IPR019965">
    <property type="entry name" value="PPOX_F420-dep_Rv2061_put"/>
</dbReference>
<dbReference type="RefSeq" id="WP_265382961.1">
    <property type="nucleotide sequence ID" value="NZ_CP110615.1"/>
</dbReference>
<proteinExistence type="predicted"/>
<dbReference type="EMBL" id="CP110615">
    <property type="protein sequence ID" value="UZJ24855.1"/>
    <property type="molecule type" value="Genomic_DNA"/>
</dbReference>
<keyword evidence="3" id="KW-1185">Reference proteome</keyword>
<dbReference type="InterPro" id="IPR052019">
    <property type="entry name" value="F420H2_bilvrd_red/Heme_oxyg"/>
</dbReference>
<protein>
    <submittedName>
        <fullName evidence="2">PPOX class F420-dependent oxidoreductase</fullName>
        <ecNumber evidence="2">1.-.-.-</ecNumber>
    </submittedName>
</protein>
<dbReference type="GO" id="GO:0016491">
    <property type="term" value="F:oxidoreductase activity"/>
    <property type="evidence" value="ECO:0007669"/>
    <property type="project" value="UniProtKB-KW"/>
</dbReference>
<dbReference type="NCBIfam" id="TIGR03666">
    <property type="entry name" value="Rv2061_F420"/>
    <property type="match status" value="1"/>
</dbReference>
<dbReference type="PANTHER" id="PTHR35176:SF11">
    <property type="entry name" value="PYRIDOXAMINE 5'-PHOSPHATE OXIDASE FAMILY PROTEIN"/>
    <property type="match status" value="1"/>
</dbReference>
<dbReference type="Gene3D" id="2.30.110.10">
    <property type="entry name" value="Electron Transport, Fmn-binding Protein, Chain A"/>
    <property type="match status" value="1"/>
</dbReference>
<keyword evidence="1 2" id="KW-0560">Oxidoreductase</keyword>
<reference evidence="2" key="1">
    <citation type="submission" date="2022-10" db="EMBL/GenBank/DDBJ databases">
        <title>Rhodococcus sp.75.</title>
        <authorList>
            <person name="Sun M."/>
        </authorList>
    </citation>
    <scope>NUCLEOTIDE SEQUENCE</scope>
    <source>
        <strain evidence="2">75</strain>
    </source>
</reference>
<dbReference type="EC" id="1.-.-.-" evidence="2"/>
<dbReference type="InterPro" id="IPR012349">
    <property type="entry name" value="Split_barrel_FMN-bd"/>
</dbReference>